<dbReference type="EMBL" id="SWLG01000001">
    <property type="protein sequence ID" value="TLS39030.1"/>
    <property type="molecule type" value="Genomic_DNA"/>
</dbReference>
<organism evidence="9 10">
    <name type="scientific">Exobacillus caeni</name>
    <dbReference type="NCBI Taxonomy" id="2574798"/>
    <lineage>
        <taxon>Bacteria</taxon>
        <taxon>Bacillati</taxon>
        <taxon>Bacillota</taxon>
        <taxon>Bacilli</taxon>
        <taxon>Bacillales</taxon>
        <taxon>Guptibacillaceae</taxon>
        <taxon>Exobacillus</taxon>
    </lineage>
</organism>
<keyword evidence="4" id="KW-0378">Hydrolase</keyword>
<keyword evidence="5 7" id="KW-1133">Transmembrane helix</keyword>
<evidence type="ECO:0000256" key="1">
    <source>
        <dbReference type="ARBA" id="ARBA00004651"/>
    </source>
</evidence>
<comment type="caution">
    <text evidence="9">The sequence shown here is derived from an EMBL/GenBank/DDBJ whole genome shotgun (WGS) entry which is preliminary data.</text>
</comment>
<dbReference type="OrthoDB" id="9789113at2"/>
<reference evidence="9 10" key="1">
    <citation type="submission" date="2019-04" db="EMBL/GenBank/DDBJ databases">
        <title>Bacillus caeni sp. nov., a bacterium isolated from mangrove sediment.</title>
        <authorList>
            <person name="Huang H."/>
            <person name="Mo K."/>
            <person name="Hu Y."/>
        </authorList>
    </citation>
    <scope>NUCLEOTIDE SEQUENCE [LARGE SCALE GENOMIC DNA]</scope>
    <source>
        <strain evidence="9 10">HB172195</strain>
    </source>
</reference>
<dbReference type="PANTHER" id="PTHR14969:SF62">
    <property type="entry name" value="DECAPRENYLPHOSPHORYL-5-PHOSPHORIBOSE PHOSPHATASE RV3807C-RELATED"/>
    <property type="match status" value="1"/>
</dbReference>
<evidence type="ECO:0000256" key="2">
    <source>
        <dbReference type="ARBA" id="ARBA00022475"/>
    </source>
</evidence>
<dbReference type="InterPro" id="IPR000326">
    <property type="entry name" value="PAP2/HPO"/>
</dbReference>
<keyword evidence="2" id="KW-1003">Cell membrane</keyword>
<gene>
    <name evidence="9" type="ORF">FCL54_01595</name>
</gene>
<feature type="transmembrane region" description="Helical" evidence="7">
    <location>
        <begin position="155"/>
        <end position="172"/>
    </location>
</feature>
<dbReference type="PANTHER" id="PTHR14969">
    <property type="entry name" value="SPHINGOSINE-1-PHOSPHATE PHOSPHOHYDROLASE"/>
    <property type="match status" value="1"/>
</dbReference>
<evidence type="ECO:0000256" key="5">
    <source>
        <dbReference type="ARBA" id="ARBA00022989"/>
    </source>
</evidence>
<feature type="transmembrane region" description="Helical" evidence="7">
    <location>
        <begin position="115"/>
        <end position="143"/>
    </location>
</feature>
<dbReference type="Pfam" id="PF01569">
    <property type="entry name" value="PAP2"/>
    <property type="match status" value="1"/>
</dbReference>
<evidence type="ECO:0000259" key="8">
    <source>
        <dbReference type="SMART" id="SM00014"/>
    </source>
</evidence>
<evidence type="ECO:0000256" key="4">
    <source>
        <dbReference type="ARBA" id="ARBA00022801"/>
    </source>
</evidence>
<dbReference type="GO" id="GO:0005886">
    <property type="term" value="C:plasma membrane"/>
    <property type="evidence" value="ECO:0007669"/>
    <property type="project" value="UniProtKB-SubCell"/>
</dbReference>
<proteinExistence type="predicted"/>
<dbReference type="RefSeq" id="WP_138122472.1">
    <property type="nucleotide sequence ID" value="NZ_SWLG01000001.1"/>
</dbReference>
<evidence type="ECO:0000256" key="3">
    <source>
        <dbReference type="ARBA" id="ARBA00022692"/>
    </source>
</evidence>
<dbReference type="SMART" id="SM00014">
    <property type="entry name" value="acidPPc"/>
    <property type="match status" value="1"/>
</dbReference>
<dbReference type="Gene3D" id="1.20.144.10">
    <property type="entry name" value="Phosphatidic acid phosphatase type 2/haloperoxidase"/>
    <property type="match status" value="1"/>
</dbReference>
<sequence>MTKVIGWLYEQECFIFRLVNKRFQHSFLTFLLSKLTHLGGSRFMVAATLSVCFLAPSFGKAIGYQSAAALAASHIPVQLLKRKYPRNRPYTVLPDTKIEVAPLKDYSFPSGHTTAVFSVVTPFIISIPSLSTPFLILAFAVAFSRIYLGHHYPSDVVAGMILGTAFGILASSF</sequence>
<keyword evidence="3 7" id="KW-0812">Transmembrane</keyword>
<accession>A0A5R9F9V8</accession>
<comment type="subcellular location">
    <subcellularLocation>
        <location evidence="1">Cell membrane</location>
        <topology evidence="1">Multi-pass membrane protein</topology>
    </subcellularLocation>
</comment>
<evidence type="ECO:0000256" key="6">
    <source>
        <dbReference type="ARBA" id="ARBA00023136"/>
    </source>
</evidence>
<protein>
    <submittedName>
        <fullName evidence="9">Phosphatase PAP2 family protein</fullName>
    </submittedName>
</protein>
<evidence type="ECO:0000256" key="7">
    <source>
        <dbReference type="SAM" id="Phobius"/>
    </source>
</evidence>
<name>A0A5R9F9V8_9BACL</name>
<dbReference type="AlphaFoldDB" id="A0A5R9F9V8"/>
<dbReference type="GO" id="GO:0016787">
    <property type="term" value="F:hydrolase activity"/>
    <property type="evidence" value="ECO:0007669"/>
    <property type="project" value="UniProtKB-KW"/>
</dbReference>
<dbReference type="CDD" id="cd01610">
    <property type="entry name" value="PAP2_like"/>
    <property type="match status" value="1"/>
</dbReference>
<evidence type="ECO:0000313" key="10">
    <source>
        <dbReference type="Proteomes" id="UP000308230"/>
    </source>
</evidence>
<feature type="domain" description="Phosphatidic acid phosphatase type 2/haloperoxidase" evidence="8">
    <location>
        <begin position="61"/>
        <end position="171"/>
    </location>
</feature>
<evidence type="ECO:0000313" key="9">
    <source>
        <dbReference type="EMBL" id="TLS39030.1"/>
    </source>
</evidence>
<keyword evidence="10" id="KW-1185">Reference proteome</keyword>
<dbReference type="InterPro" id="IPR036938">
    <property type="entry name" value="PAP2/HPO_sf"/>
</dbReference>
<keyword evidence="6 7" id="KW-0472">Membrane</keyword>
<dbReference type="SUPFAM" id="SSF48317">
    <property type="entry name" value="Acid phosphatase/Vanadium-dependent haloperoxidase"/>
    <property type="match status" value="1"/>
</dbReference>
<dbReference type="Proteomes" id="UP000308230">
    <property type="component" value="Unassembled WGS sequence"/>
</dbReference>